<dbReference type="EMBL" id="JAAOLE020000001">
    <property type="protein sequence ID" value="NVI42867.1"/>
    <property type="molecule type" value="Genomic_DNA"/>
</dbReference>
<reference evidence="3" key="1">
    <citation type="submission" date="2020-06" db="EMBL/GenBank/DDBJ databases">
        <title>Whole Genome Sequence of Bradyrhizobium sp. Strain 1S1.</title>
        <authorList>
            <person name="Bromfield E.S.P."/>
            <person name="Cloutier S."/>
        </authorList>
    </citation>
    <scope>NUCLEOTIDE SEQUENCE [LARGE SCALE GENOMIC DNA]</scope>
    <source>
        <strain evidence="3">1S1</strain>
    </source>
</reference>
<feature type="region of interest" description="Disordered" evidence="1">
    <location>
        <begin position="190"/>
        <end position="218"/>
    </location>
</feature>
<evidence type="ECO:0000313" key="3">
    <source>
        <dbReference type="EMBL" id="NVI42867.1"/>
    </source>
</evidence>
<organism evidence="3">
    <name type="scientific">Bradyrhizobium septentrionale</name>
    <dbReference type="NCBI Taxonomy" id="1404411"/>
    <lineage>
        <taxon>Bacteria</taxon>
        <taxon>Pseudomonadati</taxon>
        <taxon>Pseudomonadota</taxon>
        <taxon>Alphaproteobacteria</taxon>
        <taxon>Hyphomicrobiales</taxon>
        <taxon>Nitrobacteraceae</taxon>
        <taxon>Bradyrhizobium</taxon>
    </lineage>
</organism>
<feature type="domain" description="DUF1842" evidence="2">
    <location>
        <begin position="10"/>
        <end position="109"/>
    </location>
</feature>
<gene>
    <name evidence="3" type="ORF">HAP48_007155</name>
</gene>
<name>A0A973ZZW0_9BRAD</name>
<accession>A0A973ZZW0</accession>
<evidence type="ECO:0000256" key="1">
    <source>
        <dbReference type="SAM" id="MobiDB-lite"/>
    </source>
</evidence>
<dbReference type="AlphaFoldDB" id="A0A973ZZW0"/>
<dbReference type="InterPro" id="IPR014992">
    <property type="entry name" value="DUF1842"/>
</dbReference>
<protein>
    <submittedName>
        <fullName evidence="3">DUF1842 domain-containing protein</fullName>
    </submittedName>
</protein>
<dbReference type="Pfam" id="PF08896">
    <property type="entry name" value="DUF1842"/>
    <property type="match status" value="1"/>
</dbReference>
<dbReference type="RefSeq" id="WP_165128019.1">
    <property type="nucleotide sequence ID" value="NZ_CP088285.1"/>
</dbReference>
<feature type="compositionally biased region" description="Polar residues" evidence="1">
    <location>
        <begin position="195"/>
        <end position="207"/>
    </location>
</feature>
<evidence type="ECO:0000259" key="2">
    <source>
        <dbReference type="Pfam" id="PF08896"/>
    </source>
</evidence>
<comment type="caution">
    <text evidence="3">The sequence shown here is derived from an EMBL/GenBank/DDBJ whole genome shotgun (WGS) entry which is preliminary data.</text>
</comment>
<sequence>MPDTTTKDHVGLFHACYQIGESRPGDIIFMLDLVVDTPNRRIQGCGSITQAVNPPLDVAASLQGNYSQLPTLLPAPALLLVLLTGYPPIHWPHHAGLGPVILPNVDLRMTWSRTGNRESPPTAIAAATAIDRRSRPRRSSWCLQSSHERIKFGPARLLPDYRDWADRSDTQPVWYLSSWRCSPLWHQHPEPTGSRWATPTSSEIQQNPGPPLDDWRLPVPRADASILRRLDRGHDPVWPLDGT</sequence>
<proteinExistence type="predicted"/>